<evidence type="ECO:0000259" key="3">
    <source>
        <dbReference type="PROSITE" id="PS50041"/>
    </source>
</evidence>
<dbReference type="CDD" id="cd00037">
    <property type="entry name" value="CLECT"/>
    <property type="match status" value="1"/>
</dbReference>
<protein>
    <recommendedName>
        <fullName evidence="3">C-type lectin domain-containing protein</fullName>
    </recommendedName>
</protein>
<evidence type="ECO:0000313" key="5">
    <source>
        <dbReference type="Proteomes" id="UP000789390"/>
    </source>
</evidence>
<dbReference type="AlphaFoldDB" id="A0A8J2RZZ6"/>
<dbReference type="InterPro" id="IPR001304">
    <property type="entry name" value="C-type_lectin-like"/>
</dbReference>
<keyword evidence="2" id="KW-0732">Signal</keyword>
<dbReference type="InterPro" id="IPR051004">
    <property type="entry name" value="DC-SIGN_domain-containing"/>
</dbReference>
<dbReference type="PROSITE" id="PS50041">
    <property type="entry name" value="C_TYPE_LECTIN_2"/>
    <property type="match status" value="1"/>
</dbReference>
<dbReference type="OrthoDB" id="7962197at2759"/>
<dbReference type="SUPFAM" id="SSF56436">
    <property type="entry name" value="C-type lectin-like"/>
    <property type="match status" value="1"/>
</dbReference>
<dbReference type="PANTHER" id="PTHR22802:SF465">
    <property type="entry name" value="AT17652P-RELATED"/>
    <property type="match status" value="1"/>
</dbReference>
<feature type="signal peptide" evidence="2">
    <location>
        <begin position="1"/>
        <end position="20"/>
    </location>
</feature>
<evidence type="ECO:0000256" key="1">
    <source>
        <dbReference type="SAM" id="MobiDB-lite"/>
    </source>
</evidence>
<sequence>MNDFSLKTFLVVITIAVCWASPLSNTRNGETKADCPSIGLPCWSLPAVGGKCYCFSTDRTTSNRIDWIGADKFCRGVGMTLISLETEEEDQMISNHIKGMTSPELNNDYYWTSGRYSQEGKNRWEWATTQPYQPMSYTNWFPGYPNNSQPGSYAYVNYNFETGMWFNQNNAVSTYILFICESIGNTDTTTFKPTTDLTTTEEPTTEAVTTDAVTTEAVTTDAATTEAPTTDAVTTEAVTTDAAQRQKLQQPTPQRQKLQQPTPQRQKLQQPTPQRQMRQQPTP</sequence>
<dbReference type="InterPro" id="IPR016187">
    <property type="entry name" value="CTDL_fold"/>
</dbReference>
<proteinExistence type="predicted"/>
<feature type="region of interest" description="Disordered" evidence="1">
    <location>
        <begin position="188"/>
        <end position="283"/>
    </location>
</feature>
<feature type="chain" id="PRO_5035243159" description="C-type lectin domain-containing protein" evidence="2">
    <location>
        <begin position="21"/>
        <end position="283"/>
    </location>
</feature>
<dbReference type="EMBL" id="CAKKLH010000299">
    <property type="protein sequence ID" value="CAH0110104.1"/>
    <property type="molecule type" value="Genomic_DNA"/>
</dbReference>
<dbReference type="Proteomes" id="UP000789390">
    <property type="component" value="Unassembled WGS sequence"/>
</dbReference>
<keyword evidence="5" id="KW-1185">Reference proteome</keyword>
<name>A0A8J2RZZ6_9CRUS</name>
<gene>
    <name evidence="4" type="ORF">DGAL_LOCUS13604</name>
</gene>
<organism evidence="4 5">
    <name type="scientific">Daphnia galeata</name>
    <dbReference type="NCBI Taxonomy" id="27404"/>
    <lineage>
        <taxon>Eukaryota</taxon>
        <taxon>Metazoa</taxon>
        <taxon>Ecdysozoa</taxon>
        <taxon>Arthropoda</taxon>
        <taxon>Crustacea</taxon>
        <taxon>Branchiopoda</taxon>
        <taxon>Diplostraca</taxon>
        <taxon>Cladocera</taxon>
        <taxon>Anomopoda</taxon>
        <taxon>Daphniidae</taxon>
        <taxon>Daphnia</taxon>
    </lineage>
</organism>
<dbReference type="InterPro" id="IPR016186">
    <property type="entry name" value="C-type_lectin-like/link_sf"/>
</dbReference>
<accession>A0A8J2RZZ6</accession>
<evidence type="ECO:0000256" key="2">
    <source>
        <dbReference type="SAM" id="SignalP"/>
    </source>
</evidence>
<dbReference type="SMART" id="SM00034">
    <property type="entry name" value="CLECT"/>
    <property type="match status" value="1"/>
</dbReference>
<feature type="domain" description="C-type lectin" evidence="3">
    <location>
        <begin position="48"/>
        <end position="165"/>
    </location>
</feature>
<dbReference type="Pfam" id="PF00059">
    <property type="entry name" value="Lectin_C"/>
    <property type="match status" value="1"/>
</dbReference>
<dbReference type="Gene3D" id="3.10.100.10">
    <property type="entry name" value="Mannose-Binding Protein A, subunit A"/>
    <property type="match status" value="1"/>
</dbReference>
<reference evidence="4" key="1">
    <citation type="submission" date="2021-11" db="EMBL/GenBank/DDBJ databases">
        <authorList>
            <person name="Schell T."/>
        </authorList>
    </citation>
    <scope>NUCLEOTIDE SEQUENCE</scope>
    <source>
        <strain evidence="4">M5</strain>
    </source>
</reference>
<dbReference type="PANTHER" id="PTHR22802">
    <property type="entry name" value="C-TYPE LECTIN SUPERFAMILY MEMBER"/>
    <property type="match status" value="1"/>
</dbReference>
<comment type="caution">
    <text evidence="4">The sequence shown here is derived from an EMBL/GenBank/DDBJ whole genome shotgun (WGS) entry which is preliminary data.</text>
</comment>
<evidence type="ECO:0000313" key="4">
    <source>
        <dbReference type="EMBL" id="CAH0110104.1"/>
    </source>
</evidence>